<dbReference type="GO" id="GO:0052689">
    <property type="term" value="F:carboxylic ester hydrolase activity"/>
    <property type="evidence" value="ECO:0007669"/>
    <property type="project" value="TreeGrafter"/>
</dbReference>
<accession>A0A1Q9LSX6</accession>
<dbReference type="Gene3D" id="3.40.50.1820">
    <property type="entry name" value="alpha/beta hydrolase"/>
    <property type="match status" value="1"/>
</dbReference>
<comment type="similarity">
    <text evidence="1 3">Belongs to the type-B carboxylesterase/lipase family.</text>
</comment>
<dbReference type="PANTHER" id="PTHR43918">
    <property type="entry name" value="ACETYLCHOLINESTERASE"/>
    <property type="match status" value="1"/>
</dbReference>
<comment type="caution">
    <text evidence="5">The sequence shown here is derived from an EMBL/GenBank/DDBJ whole genome shotgun (WGS) entry which is preliminary data.</text>
</comment>
<keyword evidence="2 3" id="KW-0378">Hydrolase</keyword>
<dbReference type="InterPro" id="IPR029058">
    <property type="entry name" value="AB_hydrolase_fold"/>
</dbReference>
<proteinExistence type="inferred from homology"/>
<organism evidence="5 6">
    <name type="scientific">Actinokineospora bangkokensis</name>
    <dbReference type="NCBI Taxonomy" id="1193682"/>
    <lineage>
        <taxon>Bacteria</taxon>
        <taxon>Bacillati</taxon>
        <taxon>Actinomycetota</taxon>
        <taxon>Actinomycetes</taxon>
        <taxon>Pseudonocardiales</taxon>
        <taxon>Pseudonocardiaceae</taxon>
        <taxon>Actinokineospora</taxon>
    </lineage>
</organism>
<dbReference type="Pfam" id="PF00135">
    <property type="entry name" value="COesterase"/>
    <property type="match status" value="1"/>
</dbReference>
<sequence length="403" mass="41422">MLVWVHGGGLRSGAGSDYDMRRFAAEQDVVVVTTNYRLGAFGFLDVPGLDGGGQFGLLDQQAALRWVRDNAAAFGGDPGNVTVAGESGGGDSVCAQLASPEAAGLFHRAVIQSGTCGDTSVVEAILPGAGPVLAAWKPAAVAEPLGVALAGSLGCTDPATAVDCLRGVPAPQLREGADKSGAYYSPTIGRGVLPESPGQAIAGGAIARVPVLTGIVEAEGALFLSSGGFAEKPLTEETFTGMVTAAAGPRAAEAIAAYTPKGGATFNNAWSRVVTDRAWSCANLRVFQGLSAENPTYAYEFADASAPNALAVIPEDLRGKATHGAELPYLFTLVRGQPALTAEQEELGRSMRATWAGFMRDGTPGPWPSFQDKAAITRLTTGGTTQVDADDFAAAHHCDIWAR</sequence>
<dbReference type="EMBL" id="MKQR01000004">
    <property type="protein sequence ID" value="OLR95128.1"/>
    <property type="molecule type" value="Genomic_DNA"/>
</dbReference>
<dbReference type="AlphaFoldDB" id="A0A1Q9LSX6"/>
<dbReference type="InterPro" id="IPR002018">
    <property type="entry name" value="CarbesteraseB"/>
</dbReference>
<evidence type="ECO:0000256" key="1">
    <source>
        <dbReference type="ARBA" id="ARBA00005964"/>
    </source>
</evidence>
<dbReference type="PROSITE" id="PS00122">
    <property type="entry name" value="CARBOXYLESTERASE_B_1"/>
    <property type="match status" value="1"/>
</dbReference>
<evidence type="ECO:0000256" key="3">
    <source>
        <dbReference type="RuleBase" id="RU361235"/>
    </source>
</evidence>
<protein>
    <recommendedName>
        <fullName evidence="3">Carboxylic ester hydrolase</fullName>
        <ecNumber evidence="3">3.1.1.-</ecNumber>
    </recommendedName>
</protein>
<feature type="domain" description="Carboxylesterase type B" evidence="4">
    <location>
        <begin position="2"/>
        <end position="401"/>
    </location>
</feature>
<evidence type="ECO:0000313" key="5">
    <source>
        <dbReference type="EMBL" id="OLR95128.1"/>
    </source>
</evidence>
<dbReference type="Proteomes" id="UP000186040">
    <property type="component" value="Unassembled WGS sequence"/>
</dbReference>
<dbReference type="PANTHER" id="PTHR43918:SF4">
    <property type="entry name" value="CARBOXYLIC ESTER HYDROLASE"/>
    <property type="match status" value="1"/>
</dbReference>
<dbReference type="EC" id="3.1.1.-" evidence="3"/>
<dbReference type="SUPFAM" id="SSF53474">
    <property type="entry name" value="alpha/beta-Hydrolases"/>
    <property type="match status" value="1"/>
</dbReference>
<evidence type="ECO:0000313" key="6">
    <source>
        <dbReference type="Proteomes" id="UP000186040"/>
    </source>
</evidence>
<dbReference type="InterPro" id="IPR050654">
    <property type="entry name" value="AChE-related_enzymes"/>
</dbReference>
<name>A0A1Q9LSX6_9PSEU</name>
<evidence type="ECO:0000256" key="2">
    <source>
        <dbReference type="ARBA" id="ARBA00022801"/>
    </source>
</evidence>
<keyword evidence="6" id="KW-1185">Reference proteome</keyword>
<evidence type="ECO:0000259" key="4">
    <source>
        <dbReference type="Pfam" id="PF00135"/>
    </source>
</evidence>
<dbReference type="STRING" id="1193682.BJP25_07440"/>
<reference evidence="5 6" key="1">
    <citation type="submission" date="2016-10" db="EMBL/GenBank/DDBJ databases">
        <title>The Draft Genome Sequence of Actinokineospora bangkokensis 44EHWT reveals the biosynthetic pathway of antifungal compounds Thailandins with unusual extender unit butylmalonyl-CoA.</title>
        <authorList>
            <person name="Greule A."/>
            <person name="Intra B."/>
            <person name="Flemming S."/>
            <person name="Rommel M.G."/>
            <person name="Panbangred W."/>
            <person name="Bechthold A."/>
        </authorList>
    </citation>
    <scope>NUCLEOTIDE SEQUENCE [LARGE SCALE GENOMIC DNA]</scope>
    <source>
        <strain evidence="5 6">44EHW</strain>
    </source>
</reference>
<dbReference type="InterPro" id="IPR019826">
    <property type="entry name" value="Carboxylesterase_B_AS"/>
</dbReference>
<gene>
    <name evidence="5" type="ORF">BJP25_07440</name>
</gene>